<dbReference type="PANTHER" id="PTHR19321:SF41">
    <property type="entry name" value="FASCETTO-RELATED"/>
    <property type="match status" value="1"/>
</dbReference>
<accession>R7Z5N3</accession>
<proteinExistence type="predicted"/>
<dbReference type="OMA" id="QLHGIYD"/>
<keyword evidence="4" id="KW-1185">Reference proteome</keyword>
<dbReference type="InterPro" id="IPR007145">
    <property type="entry name" value="MAP65_Ase1_PRC1"/>
</dbReference>
<reference evidence="4" key="1">
    <citation type="submission" date="2012-06" db="EMBL/GenBank/DDBJ databases">
        <title>The genome sequence of Coniosporium apollinis CBS 100218.</title>
        <authorList>
            <consortium name="The Broad Institute Genome Sequencing Platform"/>
            <person name="Cuomo C."/>
            <person name="Gorbushina A."/>
            <person name="Noack S."/>
            <person name="Walker B."/>
            <person name="Young S.K."/>
            <person name="Zeng Q."/>
            <person name="Gargeya S."/>
            <person name="Fitzgerald M."/>
            <person name="Haas B."/>
            <person name="Abouelleil A."/>
            <person name="Alvarado L."/>
            <person name="Arachchi H.M."/>
            <person name="Berlin A.M."/>
            <person name="Chapman S.B."/>
            <person name="Goldberg J."/>
            <person name="Griggs A."/>
            <person name="Gujja S."/>
            <person name="Hansen M."/>
            <person name="Howarth C."/>
            <person name="Imamovic A."/>
            <person name="Larimer J."/>
            <person name="McCowan C."/>
            <person name="Montmayeur A."/>
            <person name="Murphy C."/>
            <person name="Neiman D."/>
            <person name="Pearson M."/>
            <person name="Priest M."/>
            <person name="Roberts A."/>
            <person name="Saif S."/>
            <person name="Shea T."/>
            <person name="Sisk P."/>
            <person name="Sykes S."/>
            <person name="Wortman J."/>
            <person name="Nusbaum C."/>
            <person name="Birren B."/>
        </authorList>
    </citation>
    <scope>NUCLEOTIDE SEQUENCE [LARGE SCALE GENOMIC DNA]</scope>
    <source>
        <strain evidence="4">CBS 100218</strain>
    </source>
</reference>
<feature type="coiled-coil region" evidence="1">
    <location>
        <begin position="43"/>
        <end position="84"/>
    </location>
</feature>
<dbReference type="AlphaFoldDB" id="R7Z5N3"/>
<dbReference type="Proteomes" id="UP000016924">
    <property type="component" value="Unassembled WGS sequence"/>
</dbReference>
<feature type="compositionally biased region" description="Low complexity" evidence="2">
    <location>
        <begin position="520"/>
        <end position="544"/>
    </location>
</feature>
<sequence>MDASFLQQQLNSIIGQLHGLFDDIGVPGHEREKRESELFNALSETLQKQLRLVTSEKQDMTEEAHRLVKNIAQMEASLDDEQRHPNYPTSRDLQVTYPLHSCLQTLREKHNTVAKLHRERYEQVRKLVQALESYASHLESSFVRIKLPPAASPNGSVSSTFDLSPTYVASLDSEFTRVYEEYVRRVDAVKAVGEEMVTLWAELGTPQAQTDAAVVKYAREAPEQLGLRQEDLARLRARRDKLVEEKRGRERRLRELRGLIEGLWERLGVEEQERRGFLVKNRGCGLRTVNEFEDELARLNELKRQNLHLFVEDARCSLQALWDDLYFSEEEMLEFTPAFSDVYSDALLSAHEQEIARLEALKEQRLPTLQMIEKHRSLIKDRDDLQASSQDASRLMARGTKGEKRDPTRLLREEKMRKRIAKELPKVESDLKQILEGWEDEYGRPFLVHGQRYLEELYAASANPAPPRSKTPSVPPPSSRPPKSAPASHKGGTLRGAPPPRAKTPTANFGMSLSRNPLVPSSASTAASASATARSPSRIPARAPLGSLQHGENSPERRRYGHDGIDTATLRASKMGPPRAPPPKMKDLFVPPPQPHQTPRNEYEAGGGERSASVVRHVPPEDVYDDRALASSYMASSMRFRQQQQQPQRPLQMQRSESHLSQYSTQSGHSSHSSHSAYSARGMPASVAGSSRQISATSNSTVATGTVSGSENWETYDDDDEYVEEDGGYGVSEPEAAVEASGEYYARLRAARMQMKRLTPEGGYSPPRPGVGKRVKEQVYAEEQSGALVRVEGSEAGWTDEDAF</sequence>
<organism evidence="3 4">
    <name type="scientific">Coniosporium apollinis (strain CBS 100218)</name>
    <name type="common">Rock-inhabiting black yeast</name>
    <dbReference type="NCBI Taxonomy" id="1168221"/>
    <lineage>
        <taxon>Eukaryota</taxon>
        <taxon>Fungi</taxon>
        <taxon>Dikarya</taxon>
        <taxon>Ascomycota</taxon>
        <taxon>Pezizomycotina</taxon>
        <taxon>Dothideomycetes</taxon>
        <taxon>Dothideomycetes incertae sedis</taxon>
        <taxon>Coniosporium</taxon>
    </lineage>
</organism>
<dbReference type="EMBL" id="JH767615">
    <property type="protein sequence ID" value="EON69495.1"/>
    <property type="molecule type" value="Genomic_DNA"/>
</dbReference>
<dbReference type="GO" id="GO:0008017">
    <property type="term" value="F:microtubule binding"/>
    <property type="evidence" value="ECO:0007669"/>
    <property type="project" value="InterPro"/>
</dbReference>
<name>R7Z5N3_CONA1</name>
<evidence type="ECO:0000256" key="1">
    <source>
        <dbReference type="SAM" id="Coils"/>
    </source>
</evidence>
<dbReference type="eggNOG" id="KOG4302">
    <property type="taxonomic scope" value="Eukaryota"/>
</dbReference>
<dbReference type="Gene3D" id="1.20.58.1520">
    <property type="match status" value="1"/>
</dbReference>
<dbReference type="GO" id="GO:1990023">
    <property type="term" value="C:mitotic spindle midzone"/>
    <property type="evidence" value="ECO:0007669"/>
    <property type="project" value="TreeGrafter"/>
</dbReference>
<feature type="compositionally biased region" description="Pro residues" evidence="2">
    <location>
        <begin position="464"/>
        <end position="484"/>
    </location>
</feature>
<evidence type="ECO:0000313" key="3">
    <source>
        <dbReference type="EMBL" id="EON69495.1"/>
    </source>
</evidence>
<feature type="compositionally biased region" description="Basic and acidic residues" evidence="2">
    <location>
        <begin position="400"/>
        <end position="412"/>
    </location>
</feature>
<evidence type="ECO:0008006" key="5">
    <source>
        <dbReference type="Google" id="ProtNLM"/>
    </source>
</evidence>
<dbReference type="PANTHER" id="PTHR19321">
    <property type="entry name" value="PROTEIN REGULATOR OF CYTOKINESIS 1 PRC1-RELATED"/>
    <property type="match status" value="1"/>
</dbReference>
<evidence type="ECO:0000313" key="4">
    <source>
        <dbReference type="Proteomes" id="UP000016924"/>
    </source>
</evidence>
<dbReference type="HOGENOM" id="CLU_013892_0_0_1"/>
<feature type="compositionally biased region" description="Polar residues" evidence="2">
    <location>
        <begin position="688"/>
        <end position="713"/>
    </location>
</feature>
<dbReference type="STRING" id="1168221.R7Z5N3"/>
<feature type="compositionally biased region" description="Basic and acidic residues" evidence="2">
    <location>
        <begin position="553"/>
        <end position="565"/>
    </location>
</feature>
<feature type="compositionally biased region" description="Acidic residues" evidence="2">
    <location>
        <begin position="714"/>
        <end position="727"/>
    </location>
</feature>
<dbReference type="GO" id="GO:0051256">
    <property type="term" value="P:mitotic spindle midzone assembly"/>
    <property type="evidence" value="ECO:0007669"/>
    <property type="project" value="TreeGrafter"/>
</dbReference>
<dbReference type="GO" id="GO:0005737">
    <property type="term" value="C:cytoplasm"/>
    <property type="evidence" value="ECO:0007669"/>
    <property type="project" value="TreeGrafter"/>
</dbReference>
<dbReference type="RefSeq" id="XP_007784812.1">
    <property type="nucleotide sequence ID" value="XM_007786622.1"/>
</dbReference>
<gene>
    <name evidence="3" type="ORF">W97_08755</name>
</gene>
<dbReference type="Pfam" id="PF03999">
    <property type="entry name" value="MAP65_ASE1"/>
    <property type="match status" value="1"/>
</dbReference>
<feature type="compositionally biased region" description="Polar residues" evidence="2">
    <location>
        <begin position="505"/>
        <end position="515"/>
    </location>
</feature>
<feature type="region of interest" description="Disordered" evidence="2">
    <location>
        <begin position="460"/>
        <end position="732"/>
    </location>
</feature>
<evidence type="ECO:0000256" key="2">
    <source>
        <dbReference type="SAM" id="MobiDB-lite"/>
    </source>
</evidence>
<protein>
    <recommendedName>
        <fullName evidence="5">Microtubule associated protein</fullName>
    </recommendedName>
</protein>
<feature type="compositionally biased region" description="Low complexity" evidence="2">
    <location>
        <begin position="638"/>
        <end position="680"/>
    </location>
</feature>
<feature type="region of interest" description="Disordered" evidence="2">
    <location>
        <begin position="381"/>
        <end position="412"/>
    </location>
</feature>
<dbReference type="OrthoDB" id="642895at2759"/>
<dbReference type="GeneID" id="19906066"/>
<keyword evidence="1" id="KW-0175">Coiled coil</keyword>